<dbReference type="Proteomes" id="UP000194641">
    <property type="component" value="Unassembled WGS sequence"/>
</dbReference>
<dbReference type="Gene3D" id="3.40.630.30">
    <property type="match status" value="1"/>
</dbReference>
<dbReference type="CDD" id="cd04301">
    <property type="entry name" value="NAT_SF"/>
    <property type="match status" value="1"/>
</dbReference>
<dbReference type="NCBIfam" id="TIGR01575">
    <property type="entry name" value="rimI"/>
    <property type="match status" value="1"/>
</dbReference>
<sequence>MSIAIQSAGLAHAAVLAELHGQSFPPSEQWQTPAMQDLLVLPGVQTGLILHEQQPAGFIMLRTVADEAEILTVCVVPQCRRAGLGQALLAWAVQYAKDHATAQLFLEVSSVNVAAQTLYKQAGFAQVGHRKRYYPDGSDALVLSRSC</sequence>
<evidence type="ECO:0000259" key="3">
    <source>
        <dbReference type="PROSITE" id="PS51186"/>
    </source>
</evidence>
<organism evidence="4 5">
    <name type="scientific">Acetobacter indonesiensis</name>
    <dbReference type="NCBI Taxonomy" id="104101"/>
    <lineage>
        <taxon>Bacteria</taxon>
        <taxon>Pseudomonadati</taxon>
        <taxon>Pseudomonadota</taxon>
        <taxon>Alphaproteobacteria</taxon>
        <taxon>Acetobacterales</taxon>
        <taxon>Acetobacteraceae</taxon>
        <taxon>Acetobacter</taxon>
    </lineage>
</organism>
<name>A0A252AU38_9PROT</name>
<dbReference type="EC" id="2.3.1.266" evidence="2"/>
<feature type="domain" description="N-acetyltransferase" evidence="3">
    <location>
        <begin position="3"/>
        <end position="147"/>
    </location>
</feature>
<evidence type="ECO:0000313" key="5">
    <source>
        <dbReference type="Proteomes" id="UP000194641"/>
    </source>
</evidence>
<protein>
    <recommendedName>
        <fullName evidence="2">[Ribosomal protein bS18]-alanine N-acetyltransferase</fullName>
        <ecNumber evidence="2">2.3.1.266</ecNumber>
    </recommendedName>
</protein>
<dbReference type="InterPro" id="IPR016181">
    <property type="entry name" value="Acyl_CoA_acyltransferase"/>
</dbReference>
<keyword evidence="2" id="KW-0963">Cytoplasm</keyword>
<dbReference type="AlphaFoldDB" id="A0A252AU38"/>
<dbReference type="Pfam" id="PF00583">
    <property type="entry name" value="Acetyltransf_1"/>
    <property type="match status" value="1"/>
</dbReference>
<reference evidence="5" key="1">
    <citation type="submission" date="2014-06" db="EMBL/GenBank/DDBJ databases">
        <authorList>
            <person name="Winans N.J."/>
            <person name="Newell P.D."/>
            <person name="Douglas A.E."/>
        </authorList>
    </citation>
    <scope>NUCLEOTIDE SEQUENCE [LARGE SCALE GENOMIC DNA]</scope>
</reference>
<dbReference type="PROSITE" id="PS51186">
    <property type="entry name" value="GNAT"/>
    <property type="match status" value="1"/>
</dbReference>
<comment type="subcellular location">
    <subcellularLocation>
        <location evidence="2">Cytoplasm</location>
    </subcellularLocation>
</comment>
<accession>A0A252AU38</accession>
<comment type="similarity">
    <text evidence="2">Belongs to the acetyltransferase family. RimI subfamily.</text>
</comment>
<dbReference type="EMBL" id="JOPA01000020">
    <property type="protein sequence ID" value="OUI93800.1"/>
    <property type="molecule type" value="Genomic_DNA"/>
</dbReference>
<dbReference type="InterPro" id="IPR050769">
    <property type="entry name" value="NAT_camello-type"/>
</dbReference>
<dbReference type="SUPFAM" id="SSF55729">
    <property type="entry name" value="Acyl-CoA N-acyltransferases (Nat)"/>
    <property type="match status" value="1"/>
</dbReference>
<dbReference type="GO" id="GO:0005737">
    <property type="term" value="C:cytoplasm"/>
    <property type="evidence" value="ECO:0007669"/>
    <property type="project" value="UniProtKB-SubCell"/>
</dbReference>
<gene>
    <name evidence="4" type="ORF">HK17_07510</name>
</gene>
<comment type="caution">
    <text evidence="4">The sequence shown here is derived from an EMBL/GenBank/DDBJ whole genome shotgun (WGS) entry which is preliminary data.</text>
</comment>
<keyword evidence="1 4" id="KW-0808">Transferase</keyword>
<dbReference type="RefSeq" id="WP_086659459.1">
    <property type="nucleotide sequence ID" value="NZ_JBJJWX010000003.1"/>
</dbReference>
<evidence type="ECO:0000256" key="1">
    <source>
        <dbReference type="ARBA" id="ARBA00022679"/>
    </source>
</evidence>
<comment type="function">
    <text evidence="2">Acetylates the N-terminal alanine of ribosomal protein bS18.</text>
</comment>
<comment type="catalytic activity">
    <reaction evidence="2">
        <text>N-terminal L-alanyl-[ribosomal protein bS18] + acetyl-CoA = N-terminal N(alpha)-acetyl-L-alanyl-[ribosomal protein bS18] + CoA + H(+)</text>
        <dbReference type="Rhea" id="RHEA:43756"/>
        <dbReference type="Rhea" id="RHEA-COMP:10676"/>
        <dbReference type="Rhea" id="RHEA-COMP:10677"/>
        <dbReference type="ChEBI" id="CHEBI:15378"/>
        <dbReference type="ChEBI" id="CHEBI:57287"/>
        <dbReference type="ChEBI" id="CHEBI:57288"/>
        <dbReference type="ChEBI" id="CHEBI:64718"/>
        <dbReference type="ChEBI" id="CHEBI:83683"/>
        <dbReference type="EC" id="2.3.1.266"/>
    </reaction>
</comment>
<dbReference type="InterPro" id="IPR006464">
    <property type="entry name" value="AcTrfase_RimI/Ard1"/>
</dbReference>
<evidence type="ECO:0000256" key="2">
    <source>
        <dbReference type="RuleBase" id="RU363094"/>
    </source>
</evidence>
<dbReference type="InterPro" id="IPR000182">
    <property type="entry name" value="GNAT_dom"/>
</dbReference>
<proteinExistence type="inferred from homology"/>
<dbReference type="GO" id="GO:0008999">
    <property type="term" value="F:protein-N-terminal-alanine acetyltransferase activity"/>
    <property type="evidence" value="ECO:0007669"/>
    <property type="project" value="UniProtKB-EC"/>
</dbReference>
<dbReference type="PANTHER" id="PTHR13947">
    <property type="entry name" value="GNAT FAMILY N-ACETYLTRANSFERASE"/>
    <property type="match status" value="1"/>
</dbReference>
<dbReference type="PANTHER" id="PTHR13947:SF37">
    <property type="entry name" value="LD18367P"/>
    <property type="match status" value="1"/>
</dbReference>
<evidence type="ECO:0000313" key="4">
    <source>
        <dbReference type="EMBL" id="OUI93800.1"/>
    </source>
</evidence>